<sequence length="168" mass="18979">MAIKKELILSFVAIFFITTYCGISFNNEKSYDQLKNVQCLNRKTKFMNALTKQKQGIVMIRNNVTNITNYETTIANIPIHFNVSPFPKHHNAARLHNIGVGQTVDAELALKQIYPQCKFLALDPVSDVNADLVEKKLNGTFVQRVITAEDGYSANTRPASIWNSEGWE</sequence>
<keyword evidence="1" id="KW-1185">Reference proteome</keyword>
<proteinExistence type="predicted"/>
<accession>A0A1I8BZH2</accession>
<evidence type="ECO:0000313" key="2">
    <source>
        <dbReference type="WBParaSite" id="MhA1_Contig799.frz3.gene9"/>
    </source>
</evidence>
<protein>
    <submittedName>
        <fullName evidence="2">Rhodanese domain-containing protein</fullName>
    </submittedName>
</protein>
<dbReference type="WBParaSite" id="MhA1_Contig799.frz3.gene9">
    <property type="protein sequence ID" value="MhA1_Contig799.frz3.gene9"/>
    <property type="gene ID" value="MhA1_Contig799.frz3.gene9"/>
</dbReference>
<reference evidence="2" key="1">
    <citation type="submission" date="2016-11" db="UniProtKB">
        <authorList>
            <consortium name="WormBaseParasite"/>
        </authorList>
    </citation>
    <scope>IDENTIFICATION</scope>
</reference>
<name>A0A1I8BZH2_MELHA</name>
<dbReference type="Proteomes" id="UP000095281">
    <property type="component" value="Unplaced"/>
</dbReference>
<organism evidence="1 2">
    <name type="scientific">Meloidogyne hapla</name>
    <name type="common">Root-knot nematode worm</name>
    <dbReference type="NCBI Taxonomy" id="6305"/>
    <lineage>
        <taxon>Eukaryota</taxon>
        <taxon>Metazoa</taxon>
        <taxon>Ecdysozoa</taxon>
        <taxon>Nematoda</taxon>
        <taxon>Chromadorea</taxon>
        <taxon>Rhabditida</taxon>
        <taxon>Tylenchina</taxon>
        <taxon>Tylenchomorpha</taxon>
        <taxon>Tylenchoidea</taxon>
        <taxon>Meloidogynidae</taxon>
        <taxon>Meloidogyninae</taxon>
        <taxon>Meloidogyne</taxon>
    </lineage>
</organism>
<evidence type="ECO:0000313" key="1">
    <source>
        <dbReference type="Proteomes" id="UP000095281"/>
    </source>
</evidence>
<dbReference type="AlphaFoldDB" id="A0A1I8BZH2"/>